<evidence type="ECO:0000313" key="2">
    <source>
        <dbReference type="Proteomes" id="UP000325313"/>
    </source>
</evidence>
<sequence length="144" mass="15932">MTAPLTETAAAVESPVASASFRVRYSHPSSRIQQPTSIPISTADILDRLRLPISSSIVDRIFHASTGLVGSIEFSSIRQIKQGHWSGPEHGAVSASQSRFPRVRFFSLDSSAGADFDSDQYQRQPTLIHQILARHRLQIDYDQV</sequence>
<accession>A0A5B0RGS4</accession>
<name>A0A5B0RGS4_PUCGR</name>
<dbReference type="EMBL" id="VDEP01000204">
    <property type="protein sequence ID" value="KAA1124398.1"/>
    <property type="molecule type" value="Genomic_DNA"/>
</dbReference>
<evidence type="ECO:0000313" key="1">
    <source>
        <dbReference type="EMBL" id="KAA1124398.1"/>
    </source>
</evidence>
<organism evidence="1 2">
    <name type="scientific">Puccinia graminis f. sp. tritici</name>
    <dbReference type="NCBI Taxonomy" id="56615"/>
    <lineage>
        <taxon>Eukaryota</taxon>
        <taxon>Fungi</taxon>
        <taxon>Dikarya</taxon>
        <taxon>Basidiomycota</taxon>
        <taxon>Pucciniomycotina</taxon>
        <taxon>Pucciniomycetes</taxon>
        <taxon>Pucciniales</taxon>
        <taxon>Pucciniaceae</taxon>
        <taxon>Puccinia</taxon>
    </lineage>
</organism>
<comment type="caution">
    <text evidence="1">The sequence shown here is derived from an EMBL/GenBank/DDBJ whole genome shotgun (WGS) entry which is preliminary data.</text>
</comment>
<proteinExistence type="predicted"/>
<dbReference type="AlphaFoldDB" id="A0A5B0RGS4"/>
<reference evidence="1 2" key="1">
    <citation type="submission" date="2019-05" db="EMBL/GenBank/DDBJ databases">
        <title>Emergence of the Ug99 lineage of the wheat stem rust pathogen through somatic hybridization.</title>
        <authorList>
            <person name="Li F."/>
            <person name="Upadhyaya N.M."/>
            <person name="Sperschneider J."/>
            <person name="Matny O."/>
            <person name="Nguyen-Phuc H."/>
            <person name="Mago R."/>
            <person name="Raley C."/>
            <person name="Miller M.E."/>
            <person name="Silverstein K.A.T."/>
            <person name="Henningsen E."/>
            <person name="Hirsch C.D."/>
            <person name="Visser B."/>
            <person name="Pretorius Z.A."/>
            <person name="Steffenson B.J."/>
            <person name="Schwessinger B."/>
            <person name="Dodds P.N."/>
            <person name="Figueroa M."/>
        </authorList>
    </citation>
    <scope>NUCLEOTIDE SEQUENCE [LARGE SCALE GENOMIC DNA]</scope>
    <source>
        <strain evidence="1 2">Ug99</strain>
    </source>
</reference>
<protein>
    <submittedName>
        <fullName evidence="1">Uncharacterized protein</fullName>
    </submittedName>
</protein>
<gene>
    <name evidence="1" type="ORF">PGTUg99_030661</name>
</gene>
<dbReference type="Proteomes" id="UP000325313">
    <property type="component" value="Unassembled WGS sequence"/>
</dbReference>